<dbReference type="AlphaFoldDB" id="A0AAQ2Q4P2"/>
<evidence type="ECO:0000313" key="4">
    <source>
        <dbReference type="Proteomes" id="UP001163283"/>
    </source>
</evidence>
<dbReference type="KEGG" id="mboi:DQF64_12645"/>
<dbReference type="RefSeq" id="WP_112742669.1">
    <property type="nucleotide sequence ID" value="NZ_CP030241.1"/>
</dbReference>
<evidence type="ECO:0000313" key="2">
    <source>
        <dbReference type="EMBL" id="UZA03521.1"/>
    </source>
</evidence>
<accession>A0AAQ2Q4P2</accession>
<name>A0AAQ2Q4P2_MORBO</name>
<organism evidence="3 4">
    <name type="scientific">Moraxella bovis</name>
    <dbReference type="NCBI Taxonomy" id="476"/>
    <lineage>
        <taxon>Bacteria</taxon>
        <taxon>Pseudomonadati</taxon>
        <taxon>Pseudomonadota</taxon>
        <taxon>Gammaproteobacteria</taxon>
        <taxon>Moraxellales</taxon>
        <taxon>Moraxellaceae</taxon>
        <taxon>Moraxella</taxon>
    </lineage>
</organism>
<dbReference type="Pfam" id="PF13274">
    <property type="entry name" value="SocA_Panacea"/>
    <property type="match status" value="1"/>
</dbReference>
<proteinExistence type="predicted"/>
<evidence type="ECO:0000259" key="1">
    <source>
        <dbReference type="Pfam" id="PF13274"/>
    </source>
</evidence>
<protein>
    <submittedName>
        <fullName evidence="3">DUF4065 domain-containing protein</fullName>
    </submittedName>
</protein>
<dbReference type="GeneID" id="77189640"/>
<gene>
    <name evidence="2" type="ORF">LP092_01780</name>
    <name evidence="3" type="ORF">LP129_12825</name>
</gene>
<dbReference type="EMBL" id="CP087830">
    <property type="protein sequence ID" value="UZA03521.1"/>
    <property type="molecule type" value="Genomic_DNA"/>
</dbReference>
<dbReference type="Proteomes" id="UP001163283">
    <property type="component" value="Chromosome"/>
</dbReference>
<sequence>MVSSIAVANQFIRLAKQDGKYLTPMQILKLVYIAHGWSYGFFNKPLIDDTIEAWKYGPVIPELYQTIKKYGNTEITQDISYPWLGIGNILNNNQLDDDQQKVVNFVYKKYGHFDGIQLSMLTHQNNTPWSEIFNPHSWGDVIPNHTIHKHYKQLYNQLVATYEQQHSNNQSTIH</sequence>
<dbReference type="InterPro" id="IPR025272">
    <property type="entry name" value="SocA_Panacea"/>
</dbReference>
<dbReference type="EMBL" id="CP087781">
    <property type="protein sequence ID" value="UZA51351.1"/>
    <property type="molecule type" value="Genomic_DNA"/>
</dbReference>
<reference evidence="3 4" key="1">
    <citation type="journal article" date="2022" name="BMC Microbiol.">
        <title>Whole genome sequencing of Moraxella bovis strains from North America reveals two genotypes with different genetic determinants.</title>
        <authorList>
            <person name="Wynn E.L."/>
            <person name="Hille M.M."/>
            <person name="Loy J.D."/>
            <person name="Schuller G."/>
            <person name="Kuhn K.L."/>
            <person name="Dickey A.M."/>
            <person name="Bono J.L."/>
            <person name="Clawson M.L."/>
        </authorList>
    </citation>
    <scope>NUCLEOTIDE SEQUENCE [LARGE SCALE GENOMIC DNA]</scope>
    <source>
        <strain evidence="2">SAM102599</strain>
        <strain evidence="3 4">SAM57978</strain>
    </source>
</reference>
<keyword evidence="5" id="KW-1185">Reference proteome</keyword>
<evidence type="ECO:0000313" key="3">
    <source>
        <dbReference type="EMBL" id="UZA51351.1"/>
    </source>
</evidence>
<evidence type="ECO:0000313" key="5">
    <source>
        <dbReference type="Proteomes" id="UP001163632"/>
    </source>
</evidence>
<dbReference type="Proteomes" id="UP001163632">
    <property type="component" value="Chromosome"/>
</dbReference>
<feature type="domain" description="Antitoxin SocA-like Panacea" evidence="1">
    <location>
        <begin position="28"/>
        <end position="129"/>
    </location>
</feature>